<evidence type="ECO:0000256" key="11">
    <source>
        <dbReference type="ARBA" id="ARBA00023033"/>
    </source>
</evidence>
<dbReference type="InterPro" id="IPR017972">
    <property type="entry name" value="Cyt_P450_CS"/>
</dbReference>
<comment type="similarity">
    <text evidence="4 13">Belongs to the cytochrome P450 family.</text>
</comment>
<dbReference type="PRINTS" id="PR00463">
    <property type="entry name" value="EP450I"/>
</dbReference>
<dbReference type="Pfam" id="PF00067">
    <property type="entry name" value="p450"/>
    <property type="match status" value="1"/>
</dbReference>
<keyword evidence="14" id="KW-0812">Transmembrane</keyword>
<evidence type="ECO:0000256" key="2">
    <source>
        <dbReference type="ARBA" id="ARBA00004174"/>
    </source>
</evidence>
<dbReference type="CDD" id="cd20628">
    <property type="entry name" value="CYP4"/>
    <property type="match status" value="1"/>
</dbReference>
<evidence type="ECO:0000256" key="5">
    <source>
        <dbReference type="ARBA" id="ARBA00022617"/>
    </source>
</evidence>
<protein>
    <recommendedName>
        <fullName evidence="17">Cytochrome P450</fullName>
    </recommendedName>
</protein>
<evidence type="ECO:0000256" key="1">
    <source>
        <dbReference type="ARBA" id="ARBA00001971"/>
    </source>
</evidence>
<organism evidence="15 16">
    <name type="scientific">Phyllotreta striolata</name>
    <name type="common">Striped flea beetle</name>
    <name type="synonym">Crioceris striolata</name>
    <dbReference type="NCBI Taxonomy" id="444603"/>
    <lineage>
        <taxon>Eukaryota</taxon>
        <taxon>Metazoa</taxon>
        <taxon>Ecdysozoa</taxon>
        <taxon>Arthropoda</taxon>
        <taxon>Hexapoda</taxon>
        <taxon>Insecta</taxon>
        <taxon>Pterygota</taxon>
        <taxon>Neoptera</taxon>
        <taxon>Endopterygota</taxon>
        <taxon>Coleoptera</taxon>
        <taxon>Polyphaga</taxon>
        <taxon>Cucujiformia</taxon>
        <taxon>Chrysomeloidea</taxon>
        <taxon>Chrysomelidae</taxon>
        <taxon>Galerucinae</taxon>
        <taxon>Alticini</taxon>
        <taxon>Phyllotreta</taxon>
    </lineage>
</organism>
<dbReference type="GO" id="GO:0020037">
    <property type="term" value="F:heme binding"/>
    <property type="evidence" value="ECO:0007669"/>
    <property type="project" value="InterPro"/>
</dbReference>
<evidence type="ECO:0000256" key="10">
    <source>
        <dbReference type="ARBA" id="ARBA00023004"/>
    </source>
</evidence>
<dbReference type="InterPro" id="IPR036396">
    <property type="entry name" value="Cyt_P450_sf"/>
</dbReference>
<dbReference type="Proteomes" id="UP001153712">
    <property type="component" value="Chromosome 1"/>
</dbReference>
<reference evidence="15" key="1">
    <citation type="submission" date="2022-01" db="EMBL/GenBank/DDBJ databases">
        <authorList>
            <person name="King R."/>
        </authorList>
    </citation>
    <scope>NUCLEOTIDE SEQUENCE</scope>
</reference>
<keyword evidence="9 13" id="KW-0560">Oxidoreductase</keyword>
<keyword evidence="11 13" id="KW-0503">Monooxygenase</keyword>
<dbReference type="InterPro" id="IPR001128">
    <property type="entry name" value="Cyt_P450"/>
</dbReference>
<dbReference type="SUPFAM" id="SSF48264">
    <property type="entry name" value="Cytochrome P450"/>
    <property type="match status" value="1"/>
</dbReference>
<keyword evidence="14" id="KW-0472">Membrane</keyword>
<dbReference type="GO" id="GO:0016705">
    <property type="term" value="F:oxidoreductase activity, acting on paired donors, with incorporation or reduction of molecular oxygen"/>
    <property type="evidence" value="ECO:0007669"/>
    <property type="project" value="InterPro"/>
</dbReference>
<evidence type="ECO:0000256" key="3">
    <source>
        <dbReference type="ARBA" id="ARBA00004406"/>
    </source>
</evidence>
<dbReference type="PANTHER" id="PTHR24291:SF187">
    <property type="entry name" value="CYTOCHROME P450 4AE1-RELATED"/>
    <property type="match status" value="1"/>
</dbReference>
<name>A0A9N9XJS8_PHYSR</name>
<evidence type="ECO:0000256" key="13">
    <source>
        <dbReference type="RuleBase" id="RU000461"/>
    </source>
</evidence>
<keyword evidence="14" id="KW-1133">Transmembrane helix</keyword>
<dbReference type="Gene3D" id="1.10.630.10">
    <property type="entry name" value="Cytochrome P450"/>
    <property type="match status" value="1"/>
</dbReference>
<evidence type="ECO:0008006" key="17">
    <source>
        <dbReference type="Google" id="ProtNLM"/>
    </source>
</evidence>
<accession>A0A9N9XJS8</accession>
<dbReference type="GO" id="GO:0004497">
    <property type="term" value="F:monooxygenase activity"/>
    <property type="evidence" value="ECO:0007669"/>
    <property type="project" value="UniProtKB-KW"/>
</dbReference>
<dbReference type="GO" id="GO:0005789">
    <property type="term" value="C:endoplasmic reticulum membrane"/>
    <property type="evidence" value="ECO:0007669"/>
    <property type="project" value="UniProtKB-SubCell"/>
</dbReference>
<feature type="binding site" description="axial binding residue" evidence="12">
    <location>
        <position position="448"/>
    </location>
    <ligand>
        <name>heme</name>
        <dbReference type="ChEBI" id="CHEBI:30413"/>
    </ligand>
    <ligandPart>
        <name>Fe</name>
        <dbReference type="ChEBI" id="CHEBI:18248"/>
    </ligandPart>
</feature>
<evidence type="ECO:0000313" key="16">
    <source>
        <dbReference type="Proteomes" id="UP001153712"/>
    </source>
</evidence>
<evidence type="ECO:0000256" key="6">
    <source>
        <dbReference type="ARBA" id="ARBA00022723"/>
    </source>
</evidence>
<dbReference type="InterPro" id="IPR050196">
    <property type="entry name" value="Cytochrome_P450_Monoox"/>
</dbReference>
<evidence type="ECO:0000313" key="15">
    <source>
        <dbReference type="EMBL" id="CAG9854570.1"/>
    </source>
</evidence>
<evidence type="ECO:0000256" key="9">
    <source>
        <dbReference type="ARBA" id="ARBA00023002"/>
    </source>
</evidence>
<keyword evidence="7" id="KW-0256">Endoplasmic reticulum</keyword>
<keyword evidence="5 12" id="KW-0349">Heme</keyword>
<sequence length="502" mass="57877">MIAFVASIIIISIALLFLIVIVVLHKITVRKDSKCLKNIKGRKPNALFGNMLDFAVPSHKLFEKTQEFLDEFGSNFVIYNGPLTRIVFITEVKLIEHILSSTQFIEKSDEYEHLHKWIGTGLLTSGGLKWKKRRRMITPSFHFSILDNFVDVFENVGDIFVKKLEEHVDKPSFDIYPTISLCTLDIICETAMGTPINALDNASSDYVRSVKTMCKIVTDRNFSPLDRRFYPFTLNFYREQFALKVLHNHTDAVIDRRIKEFRVNSDKSSETNDCGIKKRMAFLDLLLRSTIDGKSLTREDIREEVDTFMFEGHDTTSSAIGFALYSLANNPLVQQKALEEQMEIFKDLKNARATMADLQNMKYLELVIKETLRLYPSVPILGRRVKKEFEWENSIFPKDVHLALFTYGCHRSDKNYEKPLEFIPERFLEMDGTNPFKYVPFSAGPRNCIGQRFALLEMKSTISKVLRNFKLLPANPNPELMLVPEIILVSKNGINVCLKKRV</sequence>
<feature type="transmembrane region" description="Helical" evidence="14">
    <location>
        <begin position="6"/>
        <end position="24"/>
    </location>
</feature>
<keyword evidence="16" id="KW-1185">Reference proteome</keyword>
<keyword evidence="10 12" id="KW-0408">Iron</keyword>
<dbReference type="FunFam" id="1.10.630.10:FF:000182">
    <property type="entry name" value="Cytochrome P450 3A4"/>
    <property type="match status" value="1"/>
</dbReference>
<keyword evidence="6 12" id="KW-0479">Metal-binding</keyword>
<evidence type="ECO:0000256" key="8">
    <source>
        <dbReference type="ARBA" id="ARBA00022848"/>
    </source>
</evidence>
<evidence type="ECO:0000256" key="14">
    <source>
        <dbReference type="SAM" id="Phobius"/>
    </source>
</evidence>
<dbReference type="OrthoDB" id="1470350at2759"/>
<dbReference type="PROSITE" id="PS00086">
    <property type="entry name" value="CYTOCHROME_P450"/>
    <property type="match status" value="1"/>
</dbReference>
<dbReference type="InterPro" id="IPR002401">
    <property type="entry name" value="Cyt_P450_E_grp-I"/>
</dbReference>
<gene>
    <name evidence="15" type="ORF">PHYEVI_LOCUS1032</name>
</gene>
<proteinExistence type="inferred from homology"/>
<dbReference type="GO" id="GO:0005506">
    <property type="term" value="F:iron ion binding"/>
    <property type="evidence" value="ECO:0007669"/>
    <property type="project" value="InterPro"/>
</dbReference>
<evidence type="ECO:0000256" key="12">
    <source>
        <dbReference type="PIRSR" id="PIRSR602401-1"/>
    </source>
</evidence>
<evidence type="ECO:0000256" key="4">
    <source>
        <dbReference type="ARBA" id="ARBA00010617"/>
    </source>
</evidence>
<dbReference type="PANTHER" id="PTHR24291">
    <property type="entry name" value="CYTOCHROME P450 FAMILY 4"/>
    <property type="match status" value="1"/>
</dbReference>
<keyword evidence="8" id="KW-0492">Microsome</keyword>
<comment type="cofactor">
    <cofactor evidence="1 12">
        <name>heme</name>
        <dbReference type="ChEBI" id="CHEBI:30413"/>
    </cofactor>
</comment>
<dbReference type="AlphaFoldDB" id="A0A9N9XJS8"/>
<evidence type="ECO:0000256" key="7">
    <source>
        <dbReference type="ARBA" id="ARBA00022824"/>
    </source>
</evidence>
<dbReference type="EMBL" id="OU900094">
    <property type="protein sequence ID" value="CAG9854570.1"/>
    <property type="molecule type" value="Genomic_DNA"/>
</dbReference>
<comment type="subcellular location">
    <subcellularLocation>
        <location evidence="3">Endoplasmic reticulum membrane</location>
        <topology evidence="3">Peripheral membrane protein</topology>
    </subcellularLocation>
    <subcellularLocation>
        <location evidence="2">Microsome membrane</location>
        <topology evidence="2">Peripheral membrane protein</topology>
    </subcellularLocation>
</comment>
<dbReference type="PRINTS" id="PR00385">
    <property type="entry name" value="P450"/>
</dbReference>